<feature type="domain" description="KRR1 small subunit processome component second KH" evidence="2">
    <location>
        <begin position="217"/>
        <end position="306"/>
    </location>
</feature>
<evidence type="ECO:0000313" key="3">
    <source>
        <dbReference type="EMBL" id="GFS36800.1"/>
    </source>
</evidence>
<dbReference type="PANTHER" id="PTHR12581">
    <property type="entry name" value="HIV-1 REV BINDING PROTEIN 2, 3"/>
    <property type="match status" value="1"/>
</dbReference>
<feature type="region of interest" description="Disordered" evidence="1">
    <location>
        <begin position="368"/>
        <end position="432"/>
    </location>
</feature>
<dbReference type="CDD" id="cd22394">
    <property type="entry name" value="KH-I_KRR1_rpt2"/>
    <property type="match status" value="1"/>
</dbReference>
<dbReference type="Gene3D" id="3.30.1370.10">
    <property type="entry name" value="K Homology domain, type 1"/>
    <property type="match status" value="1"/>
</dbReference>
<dbReference type="InterPro" id="IPR048548">
    <property type="entry name" value="KRR1-like_KH2"/>
</dbReference>
<feature type="compositionally biased region" description="Basic and acidic residues" evidence="1">
    <location>
        <begin position="368"/>
        <end position="388"/>
    </location>
</feature>
<sequence length="432" mass="50711">MKNCIDEWPCTTKYCHIDEEEINKEQRKTICLLNNANECLENDWYYKYFLSYEKIVRLVGWILHFKNNCLMPKEIDKGALIAKKYQEAENRVIKMVQKVSCLSEKDVRLKTLVTIRDEEGVLRLKTKIINRKDYEDFLYPGVLPAQIYLLEVNFIKDISNPCKDLEEQQRGDNVPNLGDSRNKSKEKPSLVQVKDVRVPNITGSGRRAVRVLADDVGCDIIKIGTMVRKKDRFLKRRQRIVGPNGVTLKALELLTNCYVLVQGYTVSALGPYKGLQQVRKVVEDTMNNIHPLFSLKALMVKKELAKNPDLKNENWERFLPKYVKNHDKHKQPKKKRVKKDYTPFPPPQTERKVDKLMATGEYFLKEDDRKKKNLAEKMEKKAEAEVKRQERRNKSFIPPVEKSYGNKQQNEDNQLQKKKIEVTHKFKKIKRN</sequence>
<dbReference type="Pfam" id="PF21800">
    <property type="entry name" value="KH_KRR1_2nd"/>
    <property type="match status" value="1"/>
</dbReference>
<keyword evidence="4" id="KW-1185">Reference proteome</keyword>
<reference evidence="3" key="1">
    <citation type="submission" date="2020-08" db="EMBL/GenBank/DDBJ databases">
        <title>Multicomponent nature underlies the extraordinary mechanical properties of spider dragline silk.</title>
        <authorList>
            <person name="Kono N."/>
            <person name="Nakamura H."/>
            <person name="Mori M."/>
            <person name="Yoshida Y."/>
            <person name="Ohtoshi R."/>
            <person name="Malay A.D."/>
            <person name="Moran D.A.P."/>
            <person name="Tomita M."/>
            <person name="Numata K."/>
            <person name="Arakawa K."/>
        </authorList>
    </citation>
    <scope>NUCLEOTIDE SEQUENCE</scope>
</reference>
<proteinExistence type="predicted"/>
<dbReference type="SUPFAM" id="SSF54791">
    <property type="entry name" value="Eukaryotic type KH-domain (KH-domain type I)"/>
    <property type="match status" value="1"/>
</dbReference>
<name>A0A8X6IA45_NEPPI</name>
<dbReference type="OrthoDB" id="441223at2759"/>
<dbReference type="InterPro" id="IPR024166">
    <property type="entry name" value="rRNA_assembly_KRR1"/>
</dbReference>
<accession>A0A8X6IA45</accession>
<dbReference type="InterPro" id="IPR036612">
    <property type="entry name" value="KH_dom_type_1_sf"/>
</dbReference>
<gene>
    <name evidence="3" type="primary">dbe</name>
    <name evidence="3" type="ORF">NPIL_480631</name>
</gene>
<evidence type="ECO:0000313" key="4">
    <source>
        <dbReference type="Proteomes" id="UP000887013"/>
    </source>
</evidence>
<dbReference type="PANTHER" id="PTHR12581:SF0">
    <property type="entry name" value="KRR1 SMALL SUBUNIT PROCESSOME COMPONENT HOMOLOG"/>
    <property type="match status" value="1"/>
</dbReference>
<feature type="region of interest" description="Disordered" evidence="1">
    <location>
        <begin position="323"/>
        <end position="351"/>
    </location>
</feature>
<dbReference type="GO" id="GO:0003723">
    <property type="term" value="F:RNA binding"/>
    <property type="evidence" value="ECO:0007669"/>
    <property type="project" value="UniProtKB-KW"/>
</dbReference>
<dbReference type="Proteomes" id="UP000887013">
    <property type="component" value="Unassembled WGS sequence"/>
</dbReference>
<evidence type="ECO:0000256" key="1">
    <source>
        <dbReference type="SAM" id="MobiDB-lite"/>
    </source>
</evidence>
<feature type="compositionally biased region" description="Basic and acidic residues" evidence="1">
    <location>
        <begin position="414"/>
        <end position="424"/>
    </location>
</feature>
<dbReference type="EMBL" id="BMAW01088834">
    <property type="protein sequence ID" value="GFS36800.1"/>
    <property type="molecule type" value="Genomic_DNA"/>
</dbReference>
<feature type="region of interest" description="Disordered" evidence="1">
    <location>
        <begin position="165"/>
        <end position="189"/>
    </location>
</feature>
<comment type="caution">
    <text evidence="3">The sequence shown here is derived from an EMBL/GenBank/DDBJ whole genome shotgun (WGS) entry which is preliminary data.</text>
</comment>
<dbReference type="AlphaFoldDB" id="A0A8X6IA45"/>
<feature type="compositionally biased region" description="Basic residues" evidence="1">
    <location>
        <begin position="326"/>
        <end position="338"/>
    </location>
</feature>
<organism evidence="3 4">
    <name type="scientific">Nephila pilipes</name>
    <name type="common">Giant wood spider</name>
    <name type="synonym">Nephila maculata</name>
    <dbReference type="NCBI Taxonomy" id="299642"/>
    <lineage>
        <taxon>Eukaryota</taxon>
        <taxon>Metazoa</taxon>
        <taxon>Ecdysozoa</taxon>
        <taxon>Arthropoda</taxon>
        <taxon>Chelicerata</taxon>
        <taxon>Arachnida</taxon>
        <taxon>Araneae</taxon>
        <taxon>Araneomorphae</taxon>
        <taxon>Entelegynae</taxon>
        <taxon>Araneoidea</taxon>
        <taxon>Nephilidae</taxon>
        <taxon>Nephila</taxon>
    </lineage>
</organism>
<dbReference type="GO" id="GO:0032040">
    <property type="term" value="C:small-subunit processome"/>
    <property type="evidence" value="ECO:0007669"/>
    <property type="project" value="TreeGrafter"/>
</dbReference>
<protein>
    <submittedName>
        <fullName evidence="3">KRR1 small subunit processome component homolog</fullName>
    </submittedName>
</protein>
<evidence type="ECO:0000259" key="2">
    <source>
        <dbReference type="Pfam" id="PF21800"/>
    </source>
</evidence>
<dbReference type="InterPro" id="IPR048549">
    <property type="entry name" value="KRR1-like_KH2_euk"/>
</dbReference>